<dbReference type="Gene3D" id="2.120.10.80">
    <property type="entry name" value="Kelch-type beta propeller"/>
    <property type="match status" value="1"/>
</dbReference>
<dbReference type="OrthoDB" id="10251809at2759"/>
<dbReference type="SUPFAM" id="SSF50965">
    <property type="entry name" value="Galactose oxidase, central domain"/>
    <property type="match status" value="1"/>
</dbReference>
<organism evidence="1 2">
    <name type="scientific">Cryoendolithus antarcticus</name>
    <dbReference type="NCBI Taxonomy" id="1507870"/>
    <lineage>
        <taxon>Eukaryota</taxon>
        <taxon>Fungi</taxon>
        <taxon>Dikarya</taxon>
        <taxon>Ascomycota</taxon>
        <taxon>Pezizomycotina</taxon>
        <taxon>Dothideomycetes</taxon>
        <taxon>Dothideomycetidae</taxon>
        <taxon>Cladosporiales</taxon>
        <taxon>Cladosporiaceae</taxon>
        <taxon>Cryoendolithus</taxon>
    </lineage>
</organism>
<dbReference type="AlphaFoldDB" id="A0A1V8T916"/>
<reference evidence="2" key="1">
    <citation type="submission" date="2017-03" db="EMBL/GenBank/DDBJ databases">
        <title>Genomes of endolithic fungi from Antarctica.</title>
        <authorList>
            <person name="Coleine C."/>
            <person name="Masonjones S."/>
            <person name="Stajich J.E."/>
        </authorList>
    </citation>
    <scope>NUCLEOTIDE SEQUENCE [LARGE SCALE GENOMIC DNA]</scope>
    <source>
        <strain evidence="2">CCFEE 5527</strain>
    </source>
</reference>
<dbReference type="STRING" id="1507870.A0A1V8T916"/>
<proteinExistence type="predicted"/>
<evidence type="ECO:0000313" key="1">
    <source>
        <dbReference type="EMBL" id="OQO07893.1"/>
    </source>
</evidence>
<dbReference type="InterPro" id="IPR011043">
    <property type="entry name" value="Gal_Oxase/kelch_b-propeller"/>
</dbReference>
<accession>A0A1V8T916</accession>
<sequence length="373" mass="40597">MCYILGAVSTLIQDRLYFLQGYYSLVTLNGQAIEPKSSLYSLKVDNTFPIERSIPSSLVTSTDIGSAVHIARTDPLNASVPIWSSGDTLYVFGGPTSPTNVLPSYNITSQTWKDVQVEGGAFNFGNHSFSQAVSTPDSGLSFYSGGLAPYTGPSMIRFDASDPAELSWRNESLGHGSYGAEVPNLVDGTMVSAGPDPDSGFPYPSNFYLINVYDIASHTWWVQWSSGEGPPEYLSQFCAGVTTAPDNNAFHITVYGGWSLLDQRSYETVYTLSLPSLTWINATLISAQSNEEQKVDHTVGRDQHSCQVFSNALLLVLGGNIRAGYQSLTDGACDQVFAPLRTLDLSTYKWQSVFDPNVDYQVPEIVYSLIGGK</sequence>
<dbReference type="InParanoid" id="A0A1V8T916"/>
<comment type="caution">
    <text evidence="1">The sequence shown here is derived from an EMBL/GenBank/DDBJ whole genome shotgun (WGS) entry which is preliminary data.</text>
</comment>
<dbReference type="EMBL" id="NAJO01000013">
    <property type="protein sequence ID" value="OQO07893.1"/>
    <property type="molecule type" value="Genomic_DNA"/>
</dbReference>
<protein>
    <recommendedName>
        <fullName evidence="3">Kelch repeat protein</fullName>
    </recommendedName>
</protein>
<evidence type="ECO:0000313" key="2">
    <source>
        <dbReference type="Proteomes" id="UP000192596"/>
    </source>
</evidence>
<gene>
    <name evidence="1" type="ORF">B0A48_06685</name>
</gene>
<dbReference type="InterPro" id="IPR015915">
    <property type="entry name" value="Kelch-typ_b-propeller"/>
</dbReference>
<keyword evidence="2" id="KW-1185">Reference proteome</keyword>
<dbReference type="Proteomes" id="UP000192596">
    <property type="component" value="Unassembled WGS sequence"/>
</dbReference>
<evidence type="ECO:0008006" key="3">
    <source>
        <dbReference type="Google" id="ProtNLM"/>
    </source>
</evidence>
<name>A0A1V8T916_9PEZI</name>